<accession>A0A0B0NPY5</accession>
<organism evidence="1 2">
    <name type="scientific">Gossypium arboreum</name>
    <name type="common">Tree cotton</name>
    <name type="synonym">Gossypium nanking</name>
    <dbReference type="NCBI Taxonomy" id="29729"/>
    <lineage>
        <taxon>Eukaryota</taxon>
        <taxon>Viridiplantae</taxon>
        <taxon>Streptophyta</taxon>
        <taxon>Embryophyta</taxon>
        <taxon>Tracheophyta</taxon>
        <taxon>Spermatophyta</taxon>
        <taxon>Magnoliopsida</taxon>
        <taxon>eudicotyledons</taxon>
        <taxon>Gunneridae</taxon>
        <taxon>Pentapetalae</taxon>
        <taxon>rosids</taxon>
        <taxon>malvids</taxon>
        <taxon>Malvales</taxon>
        <taxon>Malvaceae</taxon>
        <taxon>Malvoideae</taxon>
        <taxon>Gossypium</taxon>
    </lineage>
</organism>
<dbReference type="Proteomes" id="UP000032142">
    <property type="component" value="Unassembled WGS sequence"/>
</dbReference>
<proteinExistence type="predicted"/>
<evidence type="ECO:0000313" key="2">
    <source>
        <dbReference type="Proteomes" id="UP000032142"/>
    </source>
</evidence>
<reference evidence="2" key="1">
    <citation type="submission" date="2014-09" db="EMBL/GenBank/DDBJ databases">
        <authorList>
            <person name="Mudge J."/>
            <person name="Ramaraj T."/>
            <person name="Lindquist I.E."/>
            <person name="Bharti A.K."/>
            <person name="Sundararajan A."/>
            <person name="Cameron C.T."/>
            <person name="Woodward J.E."/>
            <person name="May G.D."/>
            <person name="Brubaker C."/>
            <person name="Broadhvest J."/>
            <person name="Wilkins T.A."/>
        </authorList>
    </citation>
    <scope>NUCLEOTIDE SEQUENCE</scope>
    <source>
        <strain evidence="2">cv. AKA8401</strain>
    </source>
</reference>
<sequence>MVYRVGWAFRGPMWCVWLDELK</sequence>
<gene>
    <name evidence="1" type="ORF">F383_02197</name>
</gene>
<dbReference type="AlphaFoldDB" id="A0A0B0NPY5"/>
<dbReference type="EMBL" id="KN402537">
    <property type="protein sequence ID" value="KHG14895.1"/>
    <property type="molecule type" value="Genomic_DNA"/>
</dbReference>
<protein>
    <submittedName>
        <fullName evidence="1">Uncharacterized protein</fullName>
    </submittedName>
</protein>
<name>A0A0B0NPY5_GOSAR</name>
<evidence type="ECO:0000313" key="1">
    <source>
        <dbReference type="EMBL" id="KHG14895.1"/>
    </source>
</evidence>
<keyword evidence="2" id="KW-1185">Reference proteome</keyword>